<dbReference type="InterPro" id="IPR050481">
    <property type="entry name" value="UDP-glycosyltransf_plant"/>
</dbReference>
<dbReference type="PANTHER" id="PTHR48048">
    <property type="entry name" value="GLYCOSYLTRANSFERASE"/>
    <property type="match status" value="1"/>
</dbReference>
<accession>A0A2I0IBK7</accession>
<organism evidence="4 5">
    <name type="scientific">Punica granatum</name>
    <name type="common">Pomegranate</name>
    <dbReference type="NCBI Taxonomy" id="22663"/>
    <lineage>
        <taxon>Eukaryota</taxon>
        <taxon>Viridiplantae</taxon>
        <taxon>Streptophyta</taxon>
        <taxon>Embryophyta</taxon>
        <taxon>Tracheophyta</taxon>
        <taxon>Spermatophyta</taxon>
        <taxon>Magnoliopsida</taxon>
        <taxon>eudicotyledons</taxon>
        <taxon>Gunneridae</taxon>
        <taxon>Pentapetalae</taxon>
        <taxon>rosids</taxon>
        <taxon>malvids</taxon>
        <taxon>Myrtales</taxon>
        <taxon>Lythraceae</taxon>
        <taxon>Punica</taxon>
    </lineage>
</organism>
<proteinExistence type="inferred from homology"/>
<name>A0A2I0IBK7_PUNGR</name>
<dbReference type="SUPFAM" id="SSF53756">
    <property type="entry name" value="UDP-Glycosyltransferase/glycogen phosphorylase"/>
    <property type="match status" value="2"/>
</dbReference>
<dbReference type="STRING" id="22663.A0A2I0IBK7"/>
<feature type="region of interest" description="Disordered" evidence="3">
    <location>
        <begin position="231"/>
        <end position="253"/>
    </location>
</feature>
<dbReference type="GO" id="GO:0035251">
    <property type="term" value="F:UDP-glucosyltransferase activity"/>
    <property type="evidence" value="ECO:0007669"/>
    <property type="project" value="InterPro"/>
</dbReference>
<evidence type="ECO:0000313" key="5">
    <source>
        <dbReference type="Proteomes" id="UP000233551"/>
    </source>
</evidence>
<dbReference type="PANTHER" id="PTHR48048:SF45">
    <property type="entry name" value="GLYCOSYLTRANSFERASE"/>
    <property type="match status" value="1"/>
</dbReference>
<dbReference type="AlphaFoldDB" id="A0A2I0IBK7"/>
<dbReference type="Pfam" id="PF00201">
    <property type="entry name" value="UDPGT"/>
    <property type="match status" value="1"/>
</dbReference>
<evidence type="ECO:0000313" key="4">
    <source>
        <dbReference type="EMBL" id="PKI41050.1"/>
    </source>
</evidence>
<keyword evidence="5" id="KW-1185">Reference proteome</keyword>
<protein>
    <submittedName>
        <fullName evidence="4">Uncharacterized protein</fullName>
    </submittedName>
</protein>
<sequence>MAGGAELVFVPFMEVGHLVSAVQMAKVLVERDKGLFVTVLVMNLRNEATLKAVAGSLSGSTTSATRIRLIDLPPYELQDRPSGLLGRSPSMIKLRHRWCSFASRAWDASVRTRRDRSPMHLSRAVTSSYVPCANPSQQVEVLAPSAIGRFVSHCGRNSTLESMWFGVPVAAWPMYAEHHFNAFALVVEMGIAVEICMDYKRNLMGDDKVIVMAEEIERGISHLKEAEGEGRKEKVKLMSERSRRALPGGGSSY</sequence>
<reference evidence="4 5" key="1">
    <citation type="submission" date="2017-11" db="EMBL/GenBank/DDBJ databases">
        <title>De-novo sequencing of pomegranate (Punica granatum L.) genome.</title>
        <authorList>
            <person name="Akparov Z."/>
            <person name="Amiraslanov A."/>
            <person name="Hajiyeva S."/>
            <person name="Abbasov M."/>
            <person name="Kaur K."/>
            <person name="Hamwieh A."/>
            <person name="Solovyev V."/>
            <person name="Salamov A."/>
            <person name="Braich B."/>
            <person name="Kosarev P."/>
            <person name="Mahmoud A."/>
            <person name="Hajiyev E."/>
            <person name="Babayeva S."/>
            <person name="Izzatullayeva V."/>
            <person name="Mammadov A."/>
            <person name="Mammadov A."/>
            <person name="Sharifova S."/>
            <person name="Ojaghi J."/>
            <person name="Eynullazada K."/>
            <person name="Bayramov B."/>
            <person name="Abdulazimova A."/>
            <person name="Shahmuradov I."/>
        </authorList>
    </citation>
    <scope>NUCLEOTIDE SEQUENCE [LARGE SCALE GENOMIC DNA]</scope>
    <source>
        <strain evidence="5">cv. AG2017</strain>
        <tissue evidence="4">Leaf</tissue>
    </source>
</reference>
<dbReference type="Proteomes" id="UP000233551">
    <property type="component" value="Unassembled WGS sequence"/>
</dbReference>
<keyword evidence="2" id="KW-0808">Transferase</keyword>
<dbReference type="InterPro" id="IPR002213">
    <property type="entry name" value="UDP_glucos_trans"/>
</dbReference>
<comment type="caution">
    <text evidence="4">The sequence shown here is derived from an EMBL/GenBank/DDBJ whole genome shotgun (WGS) entry which is preliminary data.</text>
</comment>
<evidence type="ECO:0000256" key="3">
    <source>
        <dbReference type="SAM" id="MobiDB-lite"/>
    </source>
</evidence>
<gene>
    <name evidence="4" type="ORF">CRG98_038578</name>
</gene>
<dbReference type="EMBL" id="PGOL01003458">
    <property type="protein sequence ID" value="PKI41050.1"/>
    <property type="molecule type" value="Genomic_DNA"/>
</dbReference>
<evidence type="ECO:0000256" key="2">
    <source>
        <dbReference type="ARBA" id="ARBA00022679"/>
    </source>
</evidence>
<feature type="compositionally biased region" description="Basic and acidic residues" evidence="3">
    <location>
        <begin position="231"/>
        <end position="243"/>
    </location>
</feature>
<dbReference type="Gene3D" id="3.40.50.2000">
    <property type="entry name" value="Glycogen Phosphorylase B"/>
    <property type="match status" value="2"/>
</dbReference>
<evidence type="ECO:0000256" key="1">
    <source>
        <dbReference type="ARBA" id="ARBA00009995"/>
    </source>
</evidence>
<comment type="similarity">
    <text evidence="1">Belongs to the UDP-glycosyltransferase family.</text>
</comment>